<dbReference type="NCBIfam" id="TIGR02495">
    <property type="entry name" value="NrdG2"/>
    <property type="match status" value="1"/>
</dbReference>
<dbReference type="InterPro" id="IPR058240">
    <property type="entry name" value="rSAM_sf"/>
</dbReference>
<dbReference type="PANTHER" id="PTHR11228">
    <property type="entry name" value="RADICAL SAM DOMAIN PROTEIN"/>
    <property type="match status" value="1"/>
</dbReference>
<dbReference type="EMBL" id="JBHSGV010000002">
    <property type="protein sequence ID" value="MFC4746675.1"/>
    <property type="molecule type" value="Genomic_DNA"/>
</dbReference>
<evidence type="ECO:0000256" key="3">
    <source>
        <dbReference type="ARBA" id="ARBA00022723"/>
    </source>
</evidence>
<evidence type="ECO:0000313" key="8">
    <source>
        <dbReference type="Proteomes" id="UP001595935"/>
    </source>
</evidence>
<evidence type="ECO:0000256" key="2">
    <source>
        <dbReference type="ARBA" id="ARBA00022691"/>
    </source>
</evidence>
<protein>
    <submittedName>
        <fullName evidence="7">Anaerobic ribonucleoside-triphosphate reductase activating protein</fullName>
    </submittedName>
</protein>
<dbReference type="PANTHER" id="PTHR11228:SF27">
    <property type="entry name" value="GLYCYL-RADICAL ENZYME ACTIVATING ENZYME MJ1227-RELATED"/>
    <property type="match status" value="1"/>
</dbReference>
<dbReference type="SFLD" id="SFLDG01094">
    <property type="entry name" value="Uncharacterised_Radical_SAM_Su"/>
    <property type="match status" value="1"/>
</dbReference>
<keyword evidence="3" id="KW-0479">Metal-binding</keyword>
<dbReference type="SFLD" id="SFLDG01067">
    <property type="entry name" value="SPASM/twitch_domain_containing"/>
    <property type="match status" value="1"/>
</dbReference>
<gene>
    <name evidence="7" type="ORF">ACFO5S_04435</name>
</gene>
<dbReference type="PROSITE" id="PS51918">
    <property type="entry name" value="RADICAL_SAM"/>
    <property type="match status" value="1"/>
</dbReference>
<evidence type="ECO:0000256" key="4">
    <source>
        <dbReference type="ARBA" id="ARBA00023004"/>
    </source>
</evidence>
<evidence type="ECO:0000259" key="6">
    <source>
        <dbReference type="PROSITE" id="PS51918"/>
    </source>
</evidence>
<dbReference type="Gene3D" id="3.20.20.70">
    <property type="entry name" value="Aldolase class I"/>
    <property type="match status" value="1"/>
</dbReference>
<dbReference type="SFLD" id="SFLDS00029">
    <property type="entry name" value="Radical_SAM"/>
    <property type="match status" value="1"/>
</dbReference>
<dbReference type="CDD" id="cd01335">
    <property type="entry name" value="Radical_SAM"/>
    <property type="match status" value="1"/>
</dbReference>
<dbReference type="SUPFAM" id="SSF102114">
    <property type="entry name" value="Radical SAM enzymes"/>
    <property type="match status" value="1"/>
</dbReference>
<dbReference type="InterPro" id="IPR050377">
    <property type="entry name" value="Radical_SAM_PqqE_MftC-like"/>
</dbReference>
<evidence type="ECO:0000256" key="5">
    <source>
        <dbReference type="ARBA" id="ARBA00023014"/>
    </source>
</evidence>
<dbReference type="InterPro" id="IPR007197">
    <property type="entry name" value="rSAM"/>
</dbReference>
<evidence type="ECO:0000256" key="1">
    <source>
        <dbReference type="ARBA" id="ARBA00001966"/>
    </source>
</evidence>
<comment type="cofactor">
    <cofactor evidence="1">
        <name>[4Fe-4S] cluster</name>
        <dbReference type="ChEBI" id="CHEBI:49883"/>
    </cofactor>
</comment>
<keyword evidence="5" id="KW-0411">Iron-sulfur</keyword>
<comment type="caution">
    <text evidence="7">The sequence shown here is derived from an EMBL/GenBank/DDBJ whole genome shotgun (WGS) entry which is preliminary data.</text>
</comment>
<evidence type="ECO:0000313" key="7">
    <source>
        <dbReference type="EMBL" id="MFC4746675.1"/>
    </source>
</evidence>
<organism evidence="7 8">
    <name type="scientific">Flavobacterium branchiicola</name>
    <dbReference type="NCBI Taxonomy" id="1114875"/>
    <lineage>
        <taxon>Bacteria</taxon>
        <taxon>Pseudomonadati</taxon>
        <taxon>Bacteroidota</taxon>
        <taxon>Flavobacteriia</taxon>
        <taxon>Flavobacteriales</taxon>
        <taxon>Flavobacteriaceae</taxon>
        <taxon>Flavobacterium</taxon>
    </lineage>
</organism>
<dbReference type="RefSeq" id="WP_246522203.1">
    <property type="nucleotide sequence ID" value="NZ_JAGYWA010000002.1"/>
</dbReference>
<keyword evidence="4" id="KW-0408">Iron</keyword>
<keyword evidence="8" id="KW-1185">Reference proteome</keyword>
<sequence length="230" mass="26209">MRKPLSAKAIYSITPFTLLDYPDKTACIIWFAGCNMKCLYCYNPDIVLGKGKIDFESVLSFLRLRKGLLDGVVLSGGECTMHKNIIPFITEIKALGFTVKIDTNGSKPLVLKNLIEEKLIDYVALDFKSLPETFEHITQSNLFSVFEQSFSLLMDFDVPFEIRTTFHSGLISESAFIKMIAYLESKSFEGNYYVQHFMNNVPTLSALEDSDKQIRQKDYSSSKIKVVFRE</sequence>
<name>A0ABV9PDF7_9FLAO</name>
<dbReference type="Proteomes" id="UP001595935">
    <property type="component" value="Unassembled WGS sequence"/>
</dbReference>
<dbReference type="InterPro" id="IPR012840">
    <property type="entry name" value="NrdG2"/>
</dbReference>
<proteinExistence type="predicted"/>
<reference evidence="8" key="1">
    <citation type="journal article" date="2019" name="Int. J. Syst. Evol. Microbiol.">
        <title>The Global Catalogue of Microorganisms (GCM) 10K type strain sequencing project: providing services to taxonomists for standard genome sequencing and annotation.</title>
        <authorList>
            <consortium name="The Broad Institute Genomics Platform"/>
            <consortium name="The Broad Institute Genome Sequencing Center for Infectious Disease"/>
            <person name="Wu L."/>
            <person name="Ma J."/>
        </authorList>
    </citation>
    <scope>NUCLEOTIDE SEQUENCE [LARGE SCALE GENOMIC DNA]</scope>
    <source>
        <strain evidence="8">WYCCWR 13023</strain>
    </source>
</reference>
<accession>A0ABV9PDF7</accession>
<dbReference type="Pfam" id="PF04055">
    <property type="entry name" value="Radical_SAM"/>
    <property type="match status" value="1"/>
</dbReference>
<dbReference type="InterPro" id="IPR013785">
    <property type="entry name" value="Aldolase_TIM"/>
</dbReference>
<feature type="domain" description="Radical SAM core" evidence="6">
    <location>
        <begin position="20"/>
        <end position="230"/>
    </location>
</feature>
<keyword evidence="2" id="KW-0949">S-adenosyl-L-methionine</keyword>